<organism evidence="1 2">
    <name type="scientific">Methylacidiphilum infernorum (isolate V4)</name>
    <name type="common">Methylokorus infernorum (strain V4)</name>
    <dbReference type="NCBI Taxonomy" id="481448"/>
    <lineage>
        <taxon>Bacteria</taxon>
        <taxon>Pseudomonadati</taxon>
        <taxon>Verrucomicrobiota</taxon>
        <taxon>Methylacidiphilae</taxon>
        <taxon>Methylacidiphilales</taxon>
        <taxon>Methylacidiphilaceae</taxon>
        <taxon>Methylacidiphilum (ex Ratnadevi et al. 2023)</taxon>
    </lineage>
</organism>
<dbReference type="HOGENOM" id="CLU_3119658_0_0_0"/>
<accession>B3DW38</accession>
<name>B3DW38_METI4</name>
<dbReference type="EMBL" id="CP000975">
    <property type="protein sequence ID" value="ACD83541.1"/>
    <property type="molecule type" value="Genomic_DNA"/>
</dbReference>
<gene>
    <name evidence="1" type="ordered locus">Minf_1487</name>
</gene>
<dbReference type="KEGG" id="min:Minf_1487"/>
<reference evidence="1 2" key="1">
    <citation type="journal article" date="2008" name="Biol. Direct">
        <title>Complete genome sequence of the extremely acidophilic methanotroph isolate V4, Methylacidiphilum infernorum, a representative of the bacterial phylum Verrucomicrobia.</title>
        <authorList>
            <person name="Hou S."/>
            <person name="Makarova K.S."/>
            <person name="Saw J.H."/>
            <person name="Senin P."/>
            <person name="Ly B.V."/>
            <person name="Zhou Z."/>
            <person name="Ren Y."/>
            <person name="Wang J."/>
            <person name="Galperin M.Y."/>
            <person name="Omelchenko M.V."/>
            <person name="Wolf Y.I."/>
            <person name="Yutin N."/>
            <person name="Koonin E.V."/>
            <person name="Stott M.B."/>
            <person name="Mountain B.W."/>
            <person name="Crowe M.A."/>
            <person name="Smirnova A.V."/>
            <person name="Dunfield P.F."/>
            <person name="Feng L."/>
            <person name="Wang L."/>
            <person name="Alam M."/>
        </authorList>
    </citation>
    <scope>NUCLEOTIDE SEQUENCE [LARGE SCALE GENOMIC DNA]</scope>
    <source>
        <strain evidence="2">Isolate V4</strain>
    </source>
</reference>
<evidence type="ECO:0000313" key="1">
    <source>
        <dbReference type="EMBL" id="ACD83541.1"/>
    </source>
</evidence>
<sequence>MKRQAQYGIAQFLPSFCQFLNTCNMAFLKDLPVLSSLKKNQGKGGVEGGD</sequence>
<dbReference type="Proteomes" id="UP000009149">
    <property type="component" value="Chromosome"/>
</dbReference>
<dbReference type="AlphaFoldDB" id="B3DW38"/>
<protein>
    <submittedName>
        <fullName evidence="1">Uncharacterized protein</fullName>
    </submittedName>
</protein>
<evidence type="ECO:0000313" key="2">
    <source>
        <dbReference type="Proteomes" id="UP000009149"/>
    </source>
</evidence>
<proteinExistence type="predicted"/>